<dbReference type="PANTHER" id="PTHR33121">
    <property type="entry name" value="CYCLIC DI-GMP PHOSPHODIESTERASE PDEF"/>
    <property type="match status" value="1"/>
</dbReference>
<keyword evidence="3" id="KW-1185">Reference proteome</keyword>
<dbReference type="Gene3D" id="3.30.70.270">
    <property type="match status" value="1"/>
</dbReference>
<dbReference type="InterPro" id="IPR013702">
    <property type="entry name" value="FIST_domain_N"/>
</dbReference>
<dbReference type="PROSITE" id="PS50883">
    <property type="entry name" value="EAL"/>
    <property type="match status" value="1"/>
</dbReference>
<dbReference type="Pfam" id="PF08495">
    <property type="entry name" value="FIST"/>
    <property type="match status" value="1"/>
</dbReference>
<dbReference type="InterPro" id="IPR035919">
    <property type="entry name" value="EAL_sf"/>
</dbReference>
<organism evidence="2 3">
    <name type="scientific">Vibrio genomosp. F6 str. FF-238</name>
    <dbReference type="NCBI Taxonomy" id="1191298"/>
    <lineage>
        <taxon>Bacteria</taxon>
        <taxon>Pseudomonadati</taxon>
        <taxon>Pseudomonadota</taxon>
        <taxon>Gammaproteobacteria</taxon>
        <taxon>Vibrionales</taxon>
        <taxon>Vibrionaceae</taxon>
        <taxon>Vibrio</taxon>
    </lineage>
</organism>
<dbReference type="Pfam" id="PF00990">
    <property type="entry name" value="GGDEF"/>
    <property type="match status" value="1"/>
</dbReference>
<dbReference type="SMART" id="SM00052">
    <property type="entry name" value="EAL"/>
    <property type="match status" value="1"/>
</dbReference>
<dbReference type="SMART" id="SM00897">
    <property type="entry name" value="FIST"/>
    <property type="match status" value="1"/>
</dbReference>
<dbReference type="InterPro" id="IPR000160">
    <property type="entry name" value="GGDEF_dom"/>
</dbReference>
<evidence type="ECO:0000259" key="1">
    <source>
        <dbReference type="PROSITE" id="PS50883"/>
    </source>
</evidence>
<dbReference type="GO" id="GO:0071111">
    <property type="term" value="F:cyclic-guanylate-specific phosphodiesterase activity"/>
    <property type="evidence" value="ECO:0007669"/>
    <property type="project" value="InterPro"/>
</dbReference>
<protein>
    <submittedName>
        <fullName evidence="2">Diguanylate cyclase</fullName>
    </submittedName>
</protein>
<dbReference type="InterPro" id="IPR050706">
    <property type="entry name" value="Cyclic-di-GMP_PDE-like"/>
</dbReference>
<sequence length="829" mass="94260">MKTHSILFDSIEQLNAQLENSAWNTNKNYLIQVFSTQAPETVQQYAEMLQIKYPNGVIIGQSTMNTICANQLESAGTLCLASEFDDTTFSATRQEYSFSPKHDSAQLLNSLNLKPNTQAIISFSDQIEDGDYPIYCAFNQSDNLPPISGGQAQENRHGCWVLFGTKTYQKTCVAVALHSDSLKVWRDAYSEWNPIGMKLRVTEAQGNRIDTIEYKPAYDVYKHYLSDGHKLSFGQLVHFPLYRESGTCKGVCTVKQVLDNGSIEFDQAWEIGDEVRFCYNHPSLTVEQVRHGTERLALHQPESVFIYNCASRLDFIDGAEELKTFEGVASSHGVYCMGELYRSEQKQEILHHSMTYLAMRESSVIAKMTKFVPQNEHVISPLFSLIRNAISDLDTMNARMEYKLDKQSKKLLDSYRYDSRTGLLNRAALKEHLVHIDPDEHLLTLKLVNFTQVNEKYGYQVGDQLLCDLSQNFQSRLADVVGEKSSFRLFSIGVGEWAVMFKSNMPSYTIKAQFVQFADEIEHMNFEPYGLSDVDYLSVSLCGGLASRRDFMSDSGDEWLLKAIEARREGVRNNTHIYNANEIELGDEKRREQLGWLSCVSRAILEQKIVTFHQPIVAAHTHEVVSHECLVRIIEDDQIILPGKFLPIIEGTHLYTRLSRHMIKKTLDYMSDKDQSFSINLSPQDLMSDKTLLLLEASINNLQHPENIGLEVLESEQIKDYGRMIEVCNHFKSLGARIIVDDFGSGYSNIDEIIKLEPQVIKLDGSLIRNIDTDLKQRKIASQLVRLCQVINAKTVAEFVHNGEVCRIAEGMGVDYLQGFYLGEPSRLF</sequence>
<dbReference type="SMART" id="SM01204">
    <property type="entry name" value="FIST_C"/>
    <property type="match status" value="1"/>
</dbReference>
<dbReference type="PANTHER" id="PTHR33121:SF79">
    <property type="entry name" value="CYCLIC DI-GMP PHOSPHODIESTERASE PDED-RELATED"/>
    <property type="match status" value="1"/>
</dbReference>
<evidence type="ECO:0000313" key="3">
    <source>
        <dbReference type="Proteomes" id="UP000094165"/>
    </source>
</evidence>
<dbReference type="Gene3D" id="3.20.20.450">
    <property type="entry name" value="EAL domain"/>
    <property type="match status" value="1"/>
</dbReference>
<dbReference type="InterPro" id="IPR019494">
    <property type="entry name" value="FIST_C"/>
</dbReference>
<evidence type="ECO:0000313" key="2">
    <source>
        <dbReference type="EMBL" id="OEE70824.1"/>
    </source>
</evidence>
<dbReference type="Proteomes" id="UP000094165">
    <property type="component" value="Unassembled WGS sequence"/>
</dbReference>
<dbReference type="EMBL" id="AJYW02000300">
    <property type="protein sequence ID" value="OEE70824.1"/>
    <property type="molecule type" value="Genomic_DNA"/>
</dbReference>
<dbReference type="AlphaFoldDB" id="A0A1E5CMI9"/>
<comment type="caution">
    <text evidence="2">The sequence shown here is derived from an EMBL/GenBank/DDBJ whole genome shotgun (WGS) entry which is preliminary data.</text>
</comment>
<dbReference type="SUPFAM" id="SSF55073">
    <property type="entry name" value="Nucleotide cyclase"/>
    <property type="match status" value="1"/>
</dbReference>
<dbReference type="RefSeq" id="WP_017052867.1">
    <property type="nucleotide sequence ID" value="NZ_AJYW02000300.1"/>
</dbReference>
<dbReference type="InterPro" id="IPR001633">
    <property type="entry name" value="EAL_dom"/>
</dbReference>
<dbReference type="Pfam" id="PF10442">
    <property type="entry name" value="FIST_C"/>
    <property type="match status" value="1"/>
</dbReference>
<dbReference type="SUPFAM" id="SSF141868">
    <property type="entry name" value="EAL domain-like"/>
    <property type="match status" value="1"/>
</dbReference>
<name>A0A1E5CMI9_9VIBR</name>
<proteinExistence type="predicted"/>
<dbReference type="InterPro" id="IPR043128">
    <property type="entry name" value="Rev_trsase/Diguanyl_cyclase"/>
</dbReference>
<gene>
    <name evidence="2" type="ORF">A130_08370</name>
</gene>
<dbReference type="CDD" id="cd01948">
    <property type="entry name" value="EAL"/>
    <property type="match status" value="1"/>
</dbReference>
<dbReference type="Pfam" id="PF00563">
    <property type="entry name" value="EAL"/>
    <property type="match status" value="1"/>
</dbReference>
<dbReference type="InterPro" id="IPR029787">
    <property type="entry name" value="Nucleotide_cyclase"/>
</dbReference>
<feature type="domain" description="EAL" evidence="1">
    <location>
        <begin position="593"/>
        <end position="829"/>
    </location>
</feature>
<reference evidence="2 3" key="1">
    <citation type="journal article" date="2012" name="Science">
        <title>Ecological populations of bacteria act as socially cohesive units of antibiotic production and resistance.</title>
        <authorList>
            <person name="Cordero O.X."/>
            <person name="Wildschutte H."/>
            <person name="Kirkup B."/>
            <person name="Proehl S."/>
            <person name="Ngo L."/>
            <person name="Hussain F."/>
            <person name="Le Roux F."/>
            <person name="Mincer T."/>
            <person name="Polz M.F."/>
        </authorList>
    </citation>
    <scope>NUCLEOTIDE SEQUENCE [LARGE SCALE GENOMIC DNA]</scope>
    <source>
        <strain evidence="2 3">FF-238</strain>
    </source>
</reference>
<accession>A0A1E5CMI9</accession>